<proteinExistence type="predicted"/>
<dbReference type="AlphaFoldDB" id="A0A502G678"/>
<keyword evidence="2" id="KW-0238">DNA-binding</keyword>
<dbReference type="EMBL" id="RCZC01000001">
    <property type="protein sequence ID" value="TPG56696.1"/>
    <property type="molecule type" value="Genomic_DNA"/>
</dbReference>
<organism evidence="2 3">
    <name type="scientific">Sphingomonas glacialis</name>
    <dbReference type="NCBI Taxonomy" id="658225"/>
    <lineage>
        <taxon>Bacteria</taxon>
        <taxon>Pseudomonadati</taxon>
        <taxon>Pseudomonadota</taxon>
        <taxon>Alphaproteobacteria</taxon>
        <taxon>Sphingomonadales</taxon>
        <taxon>Sphingomonadaceae</taxon>
        <taxon>Sphingomonas</taxon>
    </lineage>
</organism>
<dbReference type="GO" id="GO:0003677">
    <property type="term" value="F:DNA binding"/>
    <property type="evidence" value="ECO:0007669"/>
    <property type="project" value="UniProtKB-KW"/>
</dbReference>
<dbReference type="Proteomes" id="UP000319931">
    <property type="component" value="Unassembled WGS sequence"/>
</dbReference>
<sequence>MTINEFRECMSISRTRTYELIRSGELAAVKAGRRTLIRADAAQAWLDALPSVRPAGGR</sequence>
<gene>
    <name evidence="2" type="ORF">EAH76_01975</name>
</gene>
<dbReference type="NCBIfam" id="TIGR01764">
    <property type="entry name" value="excise"/>
    <property type="match status" value="1"/>
</dbReference>
<keyword evidence="3" id="KW-1185">Reference proteome</keyword>
<dbReference type="OrthoDB" id="7874861at2"/>
<evidence type="ECO:0000259" key="1">
    <source>
        <dbReference type="Pfam" id="PF12728"/>
    </source>
</evidence>
<protein>
    <submittedName>
        <fullName evidence="2">DNA-binding protein</fullName>
    </submittedName>
</protein>
<name>A0A502G678_9SPHN</name>
<reference evidence="2 3" key="1">
    <citation type="journal article" date="2019" name="Environ. Microbiol.">
        <title>Species interactions and distinct microbial communities in high Arctic permafrost affected cryosols are associated with the CH4 and CO2 gas fluxes.</title>
        <authorList>
            <person name="Altshuler I."/>
            <person name="Hamel J."/>
            <person name="Turney S."/>
            <person name="Magnuson E."/>
            <person name="Levesque R."/>
            <person name="Greer C."/>
            <person name="Whyte L.G."/>
        </authorList>
    </citation>
    <scope>NUCLEOTIDE SEQUENCE [LARGE SCALE GENOMIC DNA]</scope>
    <source>
        <strain evidence="2 3">E6.1</strain>
    </source>
</reference>
<evidence type="ECO:0000313" key="2">
    <source>
        <dbReference type="EMBL" id="TPG56696.1"/>
    </source>
</evidence>
<dbReference type="InterPro" id="IPR010093">
    <property type="entry name" value="SinI_DNA-bd"/>
</dbReference>
<dbReference type="InterPro" id="IPR041657">
    <property type="entry name" value="HTH_17"/>
</dbReference>
<comment type="caution">
    <text evidence="2">The sequence shown here is derived from an EMBL/GenBank/DDBJ whole genome shotgun (WGS) entry which is preliminary data.</text>
</comment>
<feature type="domain" description="Helix-turn-helix" evidence="1">
    <location>
        <begin position="1"/>
        <end position="47"/>
    </location>
</feature>
<accession>A0A502G678</accession>
<dbReference type="Pfam" id="PF12728">
    <property type="entry name" value="HTH_17"/>
    <property type="match status" value="1"/>
</dbReference>
<evidence type="ECO:0000313" key="3">
    <source>
        <dbReference type="Proteomes" id="UP000319931"/>
    </source>
</evidence>